<evidence type="ECO:0000256" key="4">
    <source>
        <dbReference type="ARBA" id="ARBA00023136"/>
    </source>
</evidence>
<keyword evidence="8" id="KW-0067">ATP-binding</keyword>
<dbReference type="GO" id="GO:0016887">
    <property type="term" value="F:ATP hydrolysis activity"/>
    <property type="evidence" value="ECO:0007669"/>
    <property type="project" value="InterPro"/>
</dbReference>
<dbReference type="AlphaFoldDB" id="A0A7M4DKE1"/>
<evidence type="ECO:0000256" key="2">
    <source>
        <dbReference type="ARBA" id="ARBA00022692"/>
    </source>
</evidence>
<comment type="subcellular location">
    <subcellularLocation>
        <location evidence="1">Cell membrane</location>
        <topology evidence="1">Multi-pass membrane protein</topology>
    </subcellularLocation>
</comment>
<evidence type="ECO:0000259" key="6">
    <source>
        <dbReference type="PROSITE" id="PS50893"/>
    </source>
</evidence>
<dbReference type="InterPro" id="IPR003439">
    <property type="entry name" value="ABC_transporter-like_ATP-bd"/>
</dbReference>
<dbReference type="EC" id="3.6.3.-" evidence="8"/>
<evidence type="ECO:0000256" key="5">
    <source>
        <dbReference type="SAM" id="Phobius"/>
    </source>
</evidence>
<dbReference type="Proteomes" id="UP000419743">
    <property type="component" value="Unassembled WGS sequence"/>
</dbReference>
<dbReference type="EMBL" id="CACRYJ010000035">
    <property type="protein sequence ID" value="VZO37608.1"/>
    <property type="molecule type" value="Genomic_DNA"/>
</dbReference>
<sequence>MWWQTKRQWGVLVAAVIVGIIGAVCQAAVPFVLGRAIDGGLEHGLSPSLLRWCLILAGIGAVSLFTGAFGHRLDVVNWLRASLNTSQLIGHHVASTGSAITRELPTGEVVATVASDALRLGEIYAQAARLLGGIVTYILVAFVLLQSSVSLGVAVLIGLPVVAAVLALLVRPLQRRQAIQREAAGRLTTLGADTVSGLRILRGIGGEEVFAGRYREQSQKVRAAGTAVAQTQSTLDALQTLLPGLFLAGVVWYGAHLALAGEITPGQLVTFYGYAAYLTQPLRAATQAVQSGTRAVVASRKIIKVLQVTHDVPDTGTEAAPPAGSELVDSDSGLVAHPGQLLAVVSADPDASAEILARMARQHDRVGAADNAEGAQETGEVRWGERLLTDVPLAQVRERIVLSEATPALFTGPLTEELDTRERADRADLESALATSDAGDVLDSIPEGLDGTMTEKGRSLSGGQRQRVSLARALLTEAEILLLVEPTSAVDAHTEARIAANLTRARAGRTTVVVSASPLVLDQVDDVAFVADGRVEVRGGHRDLLEMAEAGHPGALAYRNVVSRATAEQEVAR</sequence>
<keyword evidence="4 5" id="KW-0472">Membrane</keyword>
<dbReference type="Pfam" id="PF00664">
    <property type="entry name" value="ABC_membrane"/>
    <property type="match status" value="1"/>
</dbReference>
<evidence type="ECO:0000256" key="3">
    <source>
        <dbReference type="ARBA" id="ARBA00022989"/>
    </source>
</evidence>
<protein>
    <submittedName>
        <fullName evidence="8">Putative multidrug resistance ABC transporter ATP-binding/permease protein YheI</fullName>
        <ecNumber evidence="8">3.6.3.-</ecNumber>
    </submittedName>
</protein>
<reference evidence="8 9" key="1">
    <citation type="submission" date="2019-11" db="EMBL/GenBank/DDBJ databases">
        <authorList>
            <person name="Criscuolo A."/>
        </authorList>
    </citation>
    <scope>NUCLEOTIDE SEQUENCE [LARGE SCALE GENOMIC DNA]</scope>
    <source>
        <strain evidence="8">CIP111667</strain>
    </source>
</reference>
<evidence type="ECO:0000313" key="8">
    <source>
        <dbReference type="EMBL" id="VZO37608.1"/>
    </source>
</evidence>
<feature type="domain" description="ABC transporter" evidence="6">
    <location>
        <begin position="303"/>
        <end position="557"/>
    </location>
</feature>
<dbReference type="InterPro" id="IPR011527">
    <property type="entry name" value="ABC1_TM_dom"/>
</dbReference>
<dbReference type="InterPro" id="IPR039421">
    <property type="entry name" value="Type_1_exporter"/>
</dbReference>
<keyword evidence="9" id="KW-1185">Reference proteome</keyword>
<dbReference type="InterPro" id="IPR017871">
    <property type="entry name" value="ABC_transporter-like_CS"/>
</dbReference>
<dbReference type="GO" id="GO:0005524">
    <property type="term" value="F:ATP binding"/>
    <property type="evidence" value="ECO:0007669"/>
    <property type="project" value="UniProtKB-KW"/>
</dbReference>
<evidence type="ECO:0000313" key="9">
    <source>
        <dbReference type="Proteomes" id="UP000419743"/>
    </source>
</evidence>
<dbReference type="PROSITE" id="PS00211">
    <property type="entry name" value="ABC_TRANSPORTER_1"/>
    <property type="match status" value="1"/>
</dbReference>
<feature type="domain" description="ABC transmembrane type-1" evidence="7">
    <location>
        <begin position="13"/>
        <end position="294"/>
    </location>
</feature>
<dbReference type="SUPFAM" id="SSF52540">
    <property type="entry name" value="P-loop containing nucleoside triphosphate hydrolases"/>
    <property type="match status" value="1"/>
</dbReference>
<keyword evidence="2 5" id="KW-0812">Transmembrane</keyword>
<feature type="transmembrane region" description="Helical" evidence="5">
    <location>
        <begin position="151"/>
        <end position="170"/>
    </location>
</feature>
<organism evidence="8 9">
    <name type="scientific">Occultella aeris</name>
    <dbReference type="NCBI Taxonomy" id="2761496"/>
    <lineage>
        <taxon>Bacteria</taxon>
        <taxon>Bacillati</taxon>
        <taxon>Actinomycetota</taxon>
        <taxon>Actinomycetes</taxon>
        <taxon>Micrococcales</taxon>
        <taxon>Ruaniaceae</taxon>
        <taxon>Occultella</taxon>
    </lineage>
</organism>
<evidence type="ECO:0000256" key="1">
    <source>
        <dbReference type="ARBA" id="ARBA00004651"/>
    </source>
</evidence>
<dbReference type="PANTHER" id="PTHR43394">
    <property type="entry name" value="ATP-DEPENDENT PERMEASE MDL1, MITOCHONDRIAL"/>
    <property type="match status" value="1"/>
</dbReference>
<dbReference type="PROSITE" id="PS50929">
    <property type="entry name" value="ABC_TM1F"/>
    <property type="match status" value="1"/>
</dbReference>
<dbReference type="SUPFAM" id="SSF90123">
    <property type="entry name" value="ABC transporter transmembrane region"/>
    <property type="match status" value="1"/>
</dbReference>
<dbReference type="Gene3D" id="3.40.50.300">
    <property type="entry name" value="P-loop containing nucleotide triphosphate hydrolases"/>
    <property type="match status" value="1"/>
</dbReference>
<keyword evidence="3 5" id="KW-1133">Transmembrane helix</keyword>
<dbReference type="CDD" id="cd07346">
    <property type="entry name" value="ABC_6TM_exporters"/>
    <property type="match status" value="1"/>
</dbReference>
<feature type="transmembrane region" description="Helical" evidence="5">
    <location>
        <begin position="49"/>
        <end position="70"/>
    </location>
</feature>
<dbReference type="GO" id="GO:0015421">
    <property type="term" value="F:ABC-type oligopeptide transporter activity"/>
    <property type="evidence" value="ECO:0007669"/>
    <property type="project" value="TreeGrafter"/>
</dbReference>
<comment type="caution">
    <text evidence="8">The sequence shown here is derived from an EMBL/GenBank/DDBJ whole genome shotgun (WGS) entry which is preliminary data.</text>
</comment>
<dbReference type="PANTHER" id="PTHR43394:SF1">
    <property type="entry name" value="ATP-BINDING CASSETTE SUB-FAMILY B MEMBER 10, MITOCHONDRIAL"/>
    <property type="match status" value="1"/>
</dbReference>
<evidence type="ECO:0000259" key="7">
    <source>
        <dbReference type="PROSITE" id="PS50929"/>
    </source>
</evidence>
<dbReference type="InterPro" id="IPR027417">
    <property type="entry name" value="P-loop_NTPase"/>
</dbReference>
<dbReference type="PROSITE" id="PS50893">
    <property type="entry name" value="ABC_TRANSPORTER_2"/>
    <property type="match status" value="1"/>
</dbReference>
<proteinExistence type="predicted"/>
<feature type="transmembrane region" description="Helical" evidence="5">
    <location>
        <begin position="9"/>
        <end position="29"/>
    </location>
</feature>
<gene>
    <name evidence="8" type="primary">yheI_2</name>
    <name evidence="8" type="ORF">HALOF300_02604</name>
</gene>
<keyword evidence="8" id="KW-0547">Nucleotide-binding</keyword>
<accession>A0A7M4DKE1</accession>
<dbReference type="Gene3D" id="1.20.1560.10">
    <property type="entry name" value="ABC transporter type 1, transmembrane domain"/>
    <property type="match status" value="1"/>
</dbReference>
<dbReference type="Pfam" id="PF00005">
    <property type="entry name" value="ABC_tran"/>
    <property type="match status" value="1"/>
</dbReference>
<name>A0A7M4DKE1_9MICO</name>
<feature type="transmembrane region" description="Helical" evidence="5">
    <location>
        <begin position="127"/>
        <end position="145"/>
    </location>
</feature>
<dbReference type="InterPro" id="IPR036640">
    <property type="entry name" value="ABC1_TM_sf"/>
</dbReference>
<dbReference type="GO" id="GO:0005886">
    <property type="term" value="C:plasma membrane"/>
    <property type="evidence" value="ECO:0007669"/>
    <property type="project" value="UniProtKB-SubCell"/>
</dbReference>
<keyword evidence="8" id="KW-0378">Hydrolase</keyword>